<keyword evidence="3" id="KW-0677">Repeat</keyword>
<proteinExistence type="predicted"/>
<dbReference type="Pfam" id="PF25879">
    <property type="entry name" value="WHD_LYAR"/>
    <property type="match status" value="1"/>
</dbReference>
<evidence type="ECO:0000256" key="3">
    <source>
        <dbReference type="ARBA" id="ARBA00022737"/>
    </source>
</evidence>
<evidence type="ECO:0000256" key="4">
    <source>
        <dbReference type="ARBA" id="ARBA00022771"/>
    </source>
</evidence>
<evidence type="ECO:0000256" key="5">
    <source>
        <dbReference type="ARBA" id="ARBA00022833"/>
    </source>
</evidence>
<keyword evidence="6" id="KW-0539">Nucleus</keyword>
<dbReference type="GO" id="GO:0006364">
    <property type="term" value="P:rRNA processing"/>
    <property type="evidence" value="ECO:0007669"/>
    <property type="project" value="TreeGrafter"/>
</dbReference>
<feature type="region of interest" description="Disordered" evidence="7">
    <location>
        <begin position="207"/>
        <end position="253"/>
    </location>
</feature>
<protein>
    <submittedName>
        <fullName evidence="10">Uncharacterized protein</fullName>
    </submittedName>
</protein>
<feature type="compositionally biased region" description="Basic and acidic residues" evidence="7">
    <location>
        <begin position="219"/>
        <end position="234"/>
    </location>
</feature>
<evidence type="ECO:0000256" key="6">
    <source>
        <dbReference type="ARBA" id="ARBA00023242"/>
    </source>
</evidence>
<evidence type="ECO:0000256" key="1">
    <source>
        <dbReference type="ARBA" id="ARBA00004123"/>
    </source>
</evidence>
<dbReference type="AlphaFoldDB" id="A0A7R9JQI5"/>
<evidence type="ECO:0000256" key="7">
    <source>
        <dbReference type="SAM" id="MobiDB-lite"/>
    </source>
</evidence>
<keyword evidence="4" id="KW-0863">Zinc-finger</keyword>
<evidence type="ECO:0000259" key="9">
    <source>
        <dbReference type="Pfam" id="PF25879"/>
    </source>
</evidence>
<dbReference type="GO" id="GO:0000122">
    <property type="term" value="P:negative regulation of transcription by RNA polymerase II"/>
    <property type="evidence" value="ECO:0007669"/>
    <property type="project" value="TreeGrafter"/>
</dbReference>
<dbReference type="EMBL" id="OE839222">
    <property type="protein sequence ID" value="CAD7586244.1"/>
    <property type="molecule type" value="Genomic_DNA"/>
</dbReference>
<feature type="compositionally biased region" description="Basic residues" evidence="7">
    <location>
        <begin position="240"/>
        <end position="253"/>
    </location>
</feature>
<feature type="domain" description="Zinc finger C2H2 LYAR-type" evidence="8">
    <location>
        <begin position="100"/>
        <end position="116"/>
    </location>
</feature>
<evidence type="ECO:0000313" key="10">
    <source>
        <dbReference type="EMBL" id="CAD7586244.1"/>
    </source>
</evidence>
<reference evidence="10" key="1">
    <citation type="submission" date="2020-11" db="EMBL/GenBank/DDBJ databases">
        <authorList>
            <person name="Tran Van P."/>
        </authorList>
    </citation>
    <scope>NUCLEOTIDE SEQUENCE</scope>
</reference>
<keyword evidence="5" id="KW-0862">Zinc</keyword>
<name>A0A7R9JQI5_TIMGE</name>
<dbReference type="PANTHER" id="PTHR13100">
    <property type="entry name" value="CELL GROWTH-REGULATING NUCLEOLAR PROTEIN LYAR"/>
    <property type="match status" value="1"/>
</dbReference>
<dbReference type="PANTHER" id="PTHR13100:SF10">
    <property type="entry name" value="CELL GROWTH-REGULATING NUCLEOLAR PROTEIN"/>
    <property type="match status" value="1"/>
</dbReference>
<evidence type="ECO:0000259" key="8">
    <source>
        <dbReference type="Pfam" id="PF08790"/>
    </source>
</evidence>
<accession>A0A7R9JQI5</accession>
<comment type="subcellular location">
    <subcellularLocation>
        <location evidence="1">Nucleus</location>
    </subcellularLocation>
</comment>
<dbReference type="GO" id="GO:0003677">
    <property type="term" value="F:DNA binding"/>
    <property type="evidence" value="ECO:0007669"/>
    <property type="project" value="InterPro"/>
</dbReference>
<gene>
    <name evidence="10" type="ORF">TGEB3V08_LOCUS631</name>
</gene>
<feature type="domain" description="Cell growth-regulating nucleolar protein-like winged helix" evidence="9">
    <location>
        <begin position="388"/>
        <end position="449"/>
    </location>
</feature>
<dbReference type="InterPro" id="IPR039999">
    <property type="entry name" value="LYAR"/>
</dbReference>
<dbReference type="Pfam" id="PF08790">
    <property type="entry name" value="zf-LYAR"/>
    <property type="match status" value="1"/>
</dbReference>
<feature type="region of interest" description="Disordered" evidence="7">
    <location>
        <begin position="310"/>
        <end position="366"/>
    </location>
</feature>
<organism evidence="10">
    <name type="scientific">Timema genevievae</name>
    <name type="common">Walking stick</name>
    <dbReference type="NCBI Taxonomy" id="629358"/>
    <lineage>
        <taxon>Eukaryota</taxon>
        <taxon>Metazoa</taxon>
        <taxon>Ecdysozoa</taxon>
        <taxon>Arthropoda</taxon>
        <taxon>Hexapoda</taxon>
        <taxon>Insecta</taxon>
        <taxon>Pterygota</taxon>
        <taxon>Neoptera</taxon>
        <taxon>Polyneoptera</taxon>
        <taxon>Phasmatodea</taxon>
        <taxon>Timematodea</taxon>
        <taxon>Timematoidea</taxon>
        <taxon>Timematidae</taxon>
        <taxon>Timema</taxon>
    </lineage>
</organism>
<evidence type="ECO:0000256" key="2">
    <source>
        <dbReference type="ARBA" id="ARBA00022723"/>
    </source>
</evidence>
<dbReference type="GO" id="GO:0008270">
    <property type="term" value="F:zinc ion binding"/>
    <property type="evidence" value="ECO:0007669"/>
    <property type="project" value="UniProtKB-KW"/>
</dbReference>
<dbReference type="InterPro" id="IPR014898">
    <property type="entry name" value="Znf_C2H2_LYAR"/>
</dbReference>
<keyword evidence="2" id="KW-0479">Metal-binding</keyword>
<feature type="compositionally biased region" description="Basic and acidic residues" evidence="7">
    <location>
        <begin position="356"/>
        <end position="366"/>
    </location>
</feature>
<sequence>MTMPHGEEVNPLCVKGVENHLGKPTPSSPDRDSNLDLPILGNLAQHETSVLANYVTETKKKPPQYQGEQHSQKLLSEASVWFQTHIFQTLSSGDGNWKIGDTFTQHRQCISEAEKYSAKGTKHLDNKGRVKQQEWIDTLNAVLDKKTNLLPEEKQLLQAISKHDNVPRKKKKFQNFIQNSNFTRFTQKTLDRVWELLEKEFKHVKETKTPAGNANNTSKTEDLNKSTDSDKEVGENLSKQARKDKKKKEIRKGRKAITKNVKDEENLIEIGSKSLTITEVVEDDEHENLPKKGMKELKKNAESKVKNFKGKNQQNANIPEFGRQKRGGKKGAKTQNRDVVILQNGSKKNDKKKRQHTDNIDKAEEPTLKKIKQNGTAVQSESSAGKGGKFNWEDTIVKVLQSSKDKSLLVKRLKKRVLAEFSATNGGIHSKDALVKFNKKITKIPSVKIV</sequence>
<dbReference type="InterPro" id="IPR058719">
    <property type="entry name" value="WHD_LYAR"/>
</dbReference>
<dbReference type="GO" id="GO:0005730">
    <property type="term" value="C:nucleolus"/>
    <property type="evidence" value="ECO:0007669"/>
    <property type="project" value="TreeGrafter"/>
</dbReference>